<proteinExistence type="inferred from homology"/>
<evidence type="ECO:0000256" key="6">
    <source>
        <dbReference type="ARBA" id="ARBA00047686"/>
    </source>
</evidence>
<dbReference type="SUPFAM" id="SSF51283">
    <property type="entry name" value="dUTPase-like"/>
    <property type="match status" value="1"/>
</dbReference>
<comment type="cofactor">
    <cofactor evidence="7">
        <name>Mg(2+)</name>
        <dbReference type="ChEBI" id="CHEBI:18420"/>
    </cofactor>
</comment>
<dbReference type="AlphaFoldDB" id="A0A4R2PKA3"/>
<evidence type="ECO:0000256" key="2">
    <source>
        <dbReference type="ARBA" id="ARBA00022723"/>
    </source>
</evidence>
<comment type="pathway">
    <text evidence="7">Pyrimidine metabolism; dUMP biosynthesis; dUMP from dCTP (dUTP route): step 2/2.</text>
</comment>
<dbReference type="InterPro" id="IPR029054">
    <property type="entry name" value="dUTPase-like"/>
</dbReference>
<protein>
    <recommendedName>
        <fullName evidence="7">Deoxyuridine 5'-triphosphate nucleotidohydrolase</fullName>
        <shortName evidence="7">dUTPase</shortName>
        <ecNumber evidence="7">3.6.1.23</ecNumber>
    </recommendedName>
    <alternativeName>
        <fullName evidence="7">dUTP pyrophosphatase</fullName>
    </alternativeName>
</protein>
<evidence type="ECO:0000256" key="7">
    <source>
        <dbReference type="HAMAP-Rule" id="MF_00116"/>
    </source>
</evidence>
<dbReference type="PANTHER" id="PTHR11241">
    <property type="entry name" value="DEOXYURIDINE 5'-TRIPHOSPHATE NUCLEOTIDOHYDROLASE"/>
    <property type="match status" value="1"/>
</dbReference>
<dbReference type="FunCoup" id="A0A4R2PKA3">
    <property type="interactions" value="431"/>
</dbReference>
<feature type="binding site" evidence="7">
    <location>
        <begin position="82"/>
        <end position="84"/>
    </location>
    <ligand>
        <name>substrate</name>
    </ligand>
</feature>
<name>A0A4R2PKA3_RHOSA</name>
<dbReference type="NCBIfam" id="TIGR00576">
    <property type="entry name" value="dut"/>
    <property type="match status" value="1"/>
</dbReference>
<dbReference type="Gene3D" id="2.70.40.10">
    <property type="match status" value="1"/>
</dbReference>
<organism evidence="9 10">
    <name type="scientific">Rhodothalassium salexigens DSM 2132</name>
    <dbReference type="NCBI Taxonomy" id="1188247"/>
    <lineage>
        <taxon>Bacteria</taxon>
        <taxon>Pseudomonadati</taxon>
        <taxon>Pseudomonadota</taxon>
        <taxon>Alphaproteobacteria</taxon>
        <taxon>Rhodothalassiales</taxon>
        <taxon>Rhodothalassiaceae</taxon>
        <taxon>Rhodothalassium</taxon>
    </lineage>
</organism>
<sequence length="162" mass="16466">MTADAGDRAGRQPVRVAVRRLAHGADLALPAYETAGAAGLDLRAALGVTADPLVLAPGARALVPTGLAIALPPGYEAQVRPRSGLAVRLGLTVLNSPGTVDADYRGEIKVPLINHGQAAVTIEHGMRIAQMVIAPVTRATLVEAAELDATARGEGGFGSTGH</sequence>
<dbReference type="UniPathway" id="UPA00610">
    <property type="reaction ID" value="UER00666"/>
</dbReference>
<dbReference type="Pfam" id="PF00692">
    <property type="entry name" value="dUTPase"/>
    <property type="match status" value="1"/>
</dbReference>
<feature type="domain" description="dUTPase-like" evidence="8">
    <location>
        <begin position="28"/>
        <end position="161"/>
    </location>
</feature>
<dbReference type="FunFam" id="2.70.40.10:FF:000002">
    <property type="entry name" value="dUTP diphosphatase"/>
    <property type="match status" value="1"/>
</dbReference>
<dbReference type="GO" id="GO:0006226">
    <property type="term" value="P:dUMP biosynthetic process"/>
    <property type="evidence" value="ECO:0007669"/>
    <property type="project" value="UniProtKB-UniRule"/>
</dbReference>
<dbReference type="Proteomes" id="UP000295399">
    <property type="component" value="Unassembled WGS sequence"/>
</dbReference>
<dbReference type="GO" id="GO:0000287">
    <property type="term" value="F:magnesium ion binding"/>
    <property type="evidence" value="ECO:0007669"/>
    <property type="project" value="UniProtKB-UniRule"/>
</dbReference>
<dbReference type="InterPro" id="IPR036157">
    <property type="entry name" value="dUTPase-like_sf"/>
</dbReference>
<dbReference type="GO" id="GO:0004170">
    <property type="term" value="F:dUTP diphosphatase activity"/>
    <property type="evidence" value="ECO:0007669"/>
    <property type="project" value="UniProtKB-UniRule"/>
</dbReference>
<dbReference type="RefSeq" id="WP_132708102.1">
    <property type="nucleotide sequence ID" value="NZ_JACIGF010000004.1"/>
</dbReference>
<comment type="catalytic activity">
    <reaction evidence="6 7">
        <text>dUTP + H2O = dUMP + diphosphate + H(+)</text>
        <dbReference type="Rhea" id="RHEA:10248"/>
        <dbReference type="ChEBI" id="CHEBI:15377"/>
        <dbReference type="ChEBI" id="CHEBI:15378"/>
        <dbReference type="ChEBI" id="CHEBI:33019"/>
        <dbReference type="ChEBI" id="CHEBI:61555"/>
        <dbReference type="ChEBI" id="CHEBI:246422"/>
        <dbReference type="EC" id="3.6.1.23"/>
    </reaction>
</comment>
<evidence type="ECO:0000256" key="4">
    <source>
        <dbReference type="ARBA" id="ARBA00022842"/>
    </source>
</evidence>
<reference evidence="9 10" key="1">
    <citation type="submission" date="2019-03" db="EMBL/GenBank/DDBJ databases">
        <title>Genomic Encyclopedia of Type Strains, Phase IV (KMG-IV): sequencing the most valuable type-strain genomes for metagenomic binning, comparative biology and taxonomic classification.</title>
        <authorList>
            <person name="Goeker M."/>
        </authorList>
    </citation>
    <scope>NUCLEOTIDE SEQUENCE [LARGE SCALE GENOMIC DNA]</scope>
    <source>
        <strain evidence="9 10">DSM 2132</strain>
    </source>
</reference>
<evidence type="ECO:0000313" key="10">
    <source>
        <dbReference type="Proteomes" id="UP000295399"/>
    </source>
</evidence>
<dbReference type="EC" id="3.6.1.23" evidence="7"/>
<keyword evidence="10" id="KW-1185">Reference proteome</keyword>
<dbReference type="GO" id="GO:0046081">
    <property type="term" value="P:dUTP catabolic process"/>
    <property type="evidence" value="ECO:0007669"/>
    <property type="project" value="InterPro"/>
</dbReference>
<dbReference type="NCBIfam" id="NF001862">
    <property type="entry name" value="PRK00601.1"/>
    <property type="match status" value="1"/>
</dbReference>
<dbReference type="PANTHER" id="PTHR11241:SF0">
    <property type="entry name" value="DEOXYURIDINE 5'-TRIPHOSPHATE NUCLEOTIDOHYDROLASE"/>
    <property type="match status" value="1"/>
</dbReference>
<evidence type="ECO:0000259" key="8">
    <source>
        <dbReference type="Pfam" id="PF00692"/>
    </source>
</evidence>
<dbReference type="InterPro" id="IPR008181">
    <property type="entry name" value="dUTPase"/>
</dbReference>
<dbReference type="HAMAP" id="MF_00116">
    <property type="entry name" value="dUTPase_bact"/>
    <property type="match status" value="1"/>
</dbReference>
<evidence type="ECO:0000313" key="9">
    <source>
        <dbReference type="EMBL" id="TCP35194.1"/>
    </source>
</evidence>
<keyword evidence="3 7" id="KW-0378">Hydrolase</keyword>
<comment type="function">
    <text evidence="7">This enzyme is involved in nucleotide metabolism: it produces dUMP, the immediate precursor of thymidine nucleotides and it decreases the intracellular concentration of dUTP so that uracil cannot be incorporated into DNA.</text>
</comment>
<feature type="binding site" evidence="7">
    <location>
        <begin position="99"/>
        <end position="101"/>
    </location>
    <ligand>
        <name>substrate</name>
    </ligand>
</feature>
<keyword evidence="4 7" id="KW-0460">Magnesium</keyword>
<evidence type="ECO:0000256" key="1">
    <source>
        <dbReference type="ARBA" id="ARBA00006581"/>
    </source>
</evidence>
<dbReference type="InParanoid" id="A0A4R2PKA3"/>
<comment type="caution">
    <text evidence="7">Lacks conserved residue(s) required for the propagation of feature annotation.</text>
</comment>
<evidence type="ECO:0000256" key="3">
    <source>
        <dbReference type="ARBA" id="ARBA00022801"/>
    </source>
</evidence>
<comment type="similarity">
    <text evidence="1 7">Belongs to the dUTPase family.</text>
</comment>
<gene>
    <name evidence="7" type="primary">dut</name>
    <name evidence="9" type="ORF">EV659_10444</name>
</gene>
<dbReference type="EMBL" id="SLXO01000004">
    <property type="protein sequence ID" value="TCP35194.1"/>
    <property type="molecule type" value="Genomic_DNA"/>
</dbReference>
<accession>A0A4R2PKA3</accession>
<dbReference type="OrthoDB" id="9809956at2"/>
<feature type="binding site" evidence="7">
    <location>
        <position position="95"/>
    </location>
    <ligand>
        <name>substrate</name>
    </ligand>
</feature>
<keyword evidence="2 7" id="KW-0479">Metal-binding</keyword>
<dbReference type="CDD" id="cd07557">
    <property type="entry name" value="trimeric_dUTPase"/>
    <property type="match status" value="1"/>
</dbReference>
<dbReference type="InterPro" id="IPR033704">
    <property type="entry name" value="dUTPase_trimeric"/>
</dbReference>
<evidence type="ECO:0000256" key="5">
    <source>
        <dbReference type="ARBA" id="ARBA00023080"/>
    </source>
</evidence>
<keyword evidence="5 7" id="KW-0546">Nucleotide metabolism</keyword>
<comment type="caution">
    <text evidence="9">The sequence shown here is derived from an EMBL/GenBank/DDBJ whole genome shotgun (WGS) entry which is preliminary data.</text>
</comment>